<protein>
    <submittedName>
        <fullName evidence="1">Uncharacterized protein</fullName>
    </submittedName>
</protein>
<dbReference type="AlphaFoldDB" id="A0A4D6M4Q5"/>
<reference evidence="1 2" key="1">
    <citation type="submission" date="2019-04" db="EMBL/GenBank/DDBJ databases">
        <title>An improved genome assembly and genetic linkage map for asparagus bean, Vigna unguiculata ssp. sesquipedialis.</title>
        <authorList>
            <person name="Xia Q."/>
            <person name="Zhang R."/>
            <person name="Dong Y."/>
        </authorList>
    </citation>
    <scope>NUCLEOTIDE SEQUENCE [LARGE SCALE GENOMIC DNA]</scope>
    <source>
        <tissue evidence="1">Leaf</tissue>
    </source>
</reference>
<dbReference type="EMBL" id="CP039350">
    <property type="protein sequence ID" value="QCD95578.1"/>
    <property type="molecule type" value="Genomic_DNA"/>
</dbReference>
<keyword evidence="2" id="KW-1185">Reference proteome</keyword>
<evidence type="ECO:0000313" key="1">
    <source>
        <dbReference type="EMBL" id="QCD95578.1"/>
    </source>
</evidence>
<dbReference type="Proteomes" id="UP000501690">
    <property type="component" value="Linkage Group LG6"/>
</dbReference>
<accession>A0A4D6M4Q5</accession>
<name>A0A4D6M4Q5_VIGUN</name>
<sequence>MTKPETRLSLSGIPIHKNLRMYVPKVTNDAAINAKYNYQAFRVNMMNGKSREEKDEEQYYIAAVSCVLRGMHNDIVREMGEQGIGITTYTYPDDVEDSVLAHQVPDPKQIAIATGIIIFMMCRDVFTVLSTELDVEQKTKALAITVGYIGRDVKVFRDFDHALNLRRFGRPCKSIRRSVKSAVVGLRGESGLIPKVFSYISTHLF</sequence>
<proteinExistence type="predicted"/>
<organism evidence="1 2">
    <name type="scientific">Vigna unguiculata</name>
    <name type="common">Cowpea</name>
    <dbReference type="NCBI Taxonomy" id="3917"/>
    <lineage>
        <taxon>Eukaryota</taxon>
        <taxon>Viridiplantae</taxon>
        <taxon>Streptophyta</taxon>
        <taxon>Embryophyta</taxon>
        <taxon>Tracheophyta</taxon>
        <taxon>Spermatophyta</taxon>
        <taxon>Magnoliopsida</taxon>
        <taxon>eudicotyledons</taxon>
        <taxon>Gunneridae</taxon>
        <taxon>Pentapetalae</taxon>
        <taxon>rosids</taxon>
        <taxon>fabids</taxon>
        <taxon>Fabales</taxon>
        <taxon>Fabaceae</taxon>
        <taxon>Papilionoideae</taxon>
        <taxon>50 kb inversion clade</taxon>
        <taxon>NPAAA clade</taxon>
        <taxon>indigoferoid/millettioid clade</taxon>
        <taxon>Phaseoleae</taxon>
        <taxon>Vigna</taxon>
    </lineage>
</organism>
<evidence type="ECO:0000313" key="2">
    <source>
        <dbReference type="Proteomes" id="UP000501690"/>
    </source>
</evidence>
<gene>
    <name evidence="1" type="ORF">DEO72_LG6g272</name>
</gene>